<feature type="compositionally biased region" description="Gly residues" evidence="1">
    <location>
        <begin position="61"/>
        <end position="76"/>
    </location>
</feature>
<feature type="compositionally biased region" description="Polar residues" evidence="1">
    <location>
        <begin position="141"/>
        <end position="150"/>
    </location>
</feature>
<proteinExistence type="predicted"/>
<gene>
    <name evidence="3" type="ORF">PS704_04156</name>
</gene>
<name>A0A5E7DR74_PSEFL</name>
<sequence>MRLNVRDINPTEAIMLFKNKSLVAVMSCAMMLAAAPLLPADLSIMNAAYAKGGGGGGGGGGGNGGGHGGGTGGGHSGSDHGSANSNGRGNGLSSDHAGKSVRDRGESGNHYGNDRNGERGHGVTTSGIANSKDTRGVTKATAISTSTPGDHNTKGLSKAGTSVSKKSH</sequence>
<protein>
    <submittedName>
        <fullName evidence="3">Uncharacterized protein</fullName>
    </submittedName>
</protein>
<dbReference type="Proteomes" id="UP000326557">
    <property type="component" value="Unassembled WGS sequence"/>
</dbReference>
<keyword evidence="2" id="KW-0812">Transmembrane</keyword>
<reference evidence="3 4" key="1">
    <citation type="submission" date="2019-09" db="EMBL/GenBank/DDBJ databases">
        <authorList>
            <person name="Chandra G."/>
            <person name="Truman W A."/>
        </authorList>
    </citation>
    <scope>NUCLEOTIDE SEQUENCE [LARGE SCALE GENOMIC DNA]</scope>
    <source>
        <strain evidence="3">PS704</strain>
    </source>
</reference>
<evidence type="ECO:0000313" key="3">
    <source>
        <dbReference type="EMBL" id="VVO20120.1"/>
    </source>
</evidence>
<feature type="compositionally biased region" description="Polar residues" evidence="1">
    <location>
        <begin position="159"/>
        <end position="168"/>
    </location>
</feature>
<organism evidence="3 4">
    <name type="scientific">Pseudomonas fluorescens</name>
    <dbReference type="NCBI Taxonomy" id="294"/>
    <lineage>
        <taxon>Bacteria</taxon>
        <taxon>Pseudomonadati</taxon>
        <taxon>Pseudomonadota</taxon>
        <taxon>Gammaproteobacteria</taxon>
        <taxon>Pseudomonadales</taxon>
        <taxon>Pseudomonadaceae</taxon>
        <taxon>Pseudomonas</taxon>
    </lineage>
</organism>
<feature type="transmembrane region" description="Helical" evidence="2">
    <location>
        <begin position="21"/>
        <end position="38"/>
    </location>
</feature>
<dbReference type="AlphaFoldDB" id="A0A5E7DR74"/>
<evidence type="ECO:0000313" key="4">
    <source>
        <dbReference type="Proteomes" id="UP000326557"/>
    </source>
</evidence>
<evidence type="ECO:0000256" key="1">
    <source>
        <dbReference type="SAM" id="MobiDB-lite"/>
    </source>
</evidence>
<keyword evidence="2" id="KW-0472">Membrane</keyword>
<feature type="region of interest" description="Disordered" evidence="1">
    <location>
        <begin position="61"/>
        <end position="168"/>
    </location>
</feature>
<evidence type="ECO:0000256" key="2">
    <source>
        <dbReference type="SAM" id="Phobius"/>
    </source>
</evidence>
<feature type="compositionally biased region" description="Basic and acidic residues" evidence="1">
    <location>
        <begin position="96"/>
        <end position="121"/>
    </location>
</feature>
<accession>A0A5E7DR74</accession>
<keyword evidence="2" id="KW-1133">Transmembrane helix</keyword>
<dbReference type="EMBL" id="CABVHP010000013">
    <property type="protein sequence ID" value="VVO20120.1"/>
    <property type="molecule type" value="Genomic_DNA"/>
</dbReference>